<accession>A0A0B6Z0P8</accession>
<gene>
    <name evidence="1" type="primary">ORF43723</name>
</gene>
<sequence length="71" mass="8351">SSEEIEERIMVSKKRNSSISKLWNVTQELNILYEKNWTALADKIMKEFQSDIVSAVRERGWDGRDEFNDDA</sequence>
<feature type="non-terminal residue" evidence="1">
    <location>
        <position position="1"/>
    </location>
</feature>
<organism evidence="1">
    <name type="scientific">Arion vulgaris</name>
    <dbReference type="NCBI Taxonomy" id="1028688"/>
    <lineage>
        <taxon>Eukaryota</taxon>
        <taxon>Metazoa</taxon>
        <taxon>Spiralia</taxon>
        <taxon>Lophotrochozoa</taxon>
        <taxon>Mollusca</taxon>
        <taxon>Gastropoda</taxon>
        <taxon>Heterobranchia</taxon>
        <taxon>Euthyneura</taxon>
        <taxon>Panpulmonata</taxon>
        <taxon>Eupulmonata</taxon>
        <taxon>Stylommatophora</taxon>
        <taxon>Helicina</taxon>
        <taxon>Arionoidea</taxon>
        <taxon>Arionidae</taxon>
        <taxon>Arion</taxon>
    </lineage>
</organism>
<protein>
    <submittedName>
        <fullName evidence="1">Uncharacterized protein</fullName>
    </submittedName>
</protein>
<dbReference type="EMBL" id="HACG01015072">
    <property type="protein sequence ID" value="CEK61937.1"/>
    <property type="molecule type" value="Transcribed_RNA"/>
</dbReference>
<dbReference type="AlphaFoldDB" id="A0A0B6Z0P8"/>
<evidence type="ECO:0000313" key="1">
    <source>
        <dbReference type="EMBL" id="CEK61937.1"/>
    </source>
</evidence>
<reference evidence="1" key="1">
    <citation type="submission" date="2014-12" db="EMBL/GenBank/DDBJ databases">
        <title>Insight into the proteome of Arion vulgaris.</title>
        <authorList>
            <person name="Aradska J."/>
            <person name="Bulat T."/>
            <person name="Smidak R."/>
            <person name="Sarate P."/>
            <person name="Gangsoo J."/>
            <person name="Sialana F."/>
            <person name="Bilban M."/>
            <person name="Lubec G."/>
        </authorList>
    </citation>
    <scope>NUCLEOTIDE SEQUENCE</scope>
    <source>
        <tissue evidence="1">Skin</tissue>
    </source>
</reference>
<feature type="non-terminal residue" evidence="1">
    <location>
        <position position="71"/>
    </location>
</feature>
<name>A0A0B6Z0P8_9EUPU</name>
<proteinExistence type="predicted"/>